<sequence length="121" mass="13569">MGSESVVLPALEVRNADKLIIYSGNLMKQANINSIIASDKIKDHELISSLEEVLSANPSQVFDHTHGVIEISDSSKHSPKPSDERDDHEITVKLFYLSQLFTSSYITQSLYYLFRLLGIES</sequence>
<keyword evidence="2" id="KW-1185">Reference proteome</keyword>
<reference evidence="1" key="1">
    <citation type="submission" date="2021-06" db="EMBL/GenBank/DDBJ databases">
        <authorList>
            <person name="Kallberg Y."/>
            <person name="Tangrot J."/>
            <person name="Rosling A."/>
        </authorList>
    </citation>
    <scope>NUCLEOTIDE SEQUENCE</scope>
    <source>
        <strain evidence="1">CL551</strain>
    </source>
</reference>
<gene>
    <name evidence="1" type="ORF">AMORRO_LOCUS12474</name>
</gene>
<dbReference type="OrthoDB" id="5596051at2759"/>
<name>A0A9N9N765_9GLOM</name>
<feature type="non-terminal residue" evidence="1">
    <location>
        <position position="121"/>
    </location>
</feature>
<evidence type="ECO:0000313" key="1">
    <source>
        <dbReference type="EMBL" id="CAG8706947.1"/>
    </source>
</evidence>
<comment type="caution">
    <text evidence="1">The sequence shown here is derived from an EMBL/GenBank/DDBJ whole genome shotgun (WGS) entry which is preliminary data.</text>
</comment>
<evidence type="ECO:0000313" key="2">
    <source>
        <dbReference type="Proteomes" id="UP000789342"/>
    </source>
</evidence>
<proteinExistence type="predicted"/>
<dbReference type="EMBL" id="CAJVPV010018394">
    <property type="protein sequence ID" value="CAG8706947.1"/>
    <property type="molecule type" value="Genomic_DNA"/>
</dbReference>
<organism evidence="1 2">
    <name type="scientific">Acaulospora morrowiae</name>
    <dbReference type="NCBI Taxonomy" id="94023"/>
    <lineage>
        <taxon>Eukaryota</taxon>
        <taxon>Fungi</taxon>
        <taxon>Fungi incertae sedis</taxon>
        <taxon>Mucoromycota</taxon>
        <taxon>Glomeromycotina</taxon>
        <taxon>Glomeromycetes</taxon>
        <taxon>Diversisporales</taxon>
        <taxon>Acaulosporaceae</taxon>
        <taxon>Acaulospora</taxon>
    </lineage>
</organism>
<dbReference type="Proteomes" id="UP000789342">
    <property type="component" value="Unassembled WGS sequence"/>
</dbReference>
<protein>
    <submittedName>
        <fullName evidence="1">12866_t:CDS:1</fullName>
    </submittedName>
</protein>
<accession>A0A9N9N765</accession>
<dbReference type="AlphaFoldDB" id="A0A9N9N765"/>